<feature type="domain" description="Thiamin pyrophosphokinase thiamin-binding" evidence="6">
    <location>
        <begin position="144"/>
        <end position="209"/>
    </location>
</feature>
<protein>
    <recommendedName>
        <fullName evidence="5">Thiamine diphosphokinase</fullName>
        <ecNumber evidence="5">2.7.6.2</ecNumber>
    </recommendedName>
</protein>
<evidence type="ECO:0000256" key="4">
    <source>
        <dbReference type="ARBA" id="ARBA00022840"/>
    </source>
</evidence>
<dbReference type="InterPro" id="IPR007373">
    <property type="entry name" value="Thiamin_PyroPKinase_B1-bd"/>
</dbReference>
<evidence type="ECO:0000259" key="6">
    <source>
        <dbReference type="SMART" id="SM00983"/>
    </source>
</evidence>
<keyword evidence="2" id="KW-0547">Nucleotide-binding</keyword>
<dbReference type="PANTHER" id="PTHR41299">
    <property type="entry name" value="THIAMINE PYROPHOSPHOKINASE"/>
    <property type="match status" value="1"/>
</dbReference>
<dbReference type="GO" id="GO:0006772">
    <property type="term" value="P:thiamine metabolic process"/>
    <property type="evidence" value="ECO:0007669"/>
    <property type="project" value="UniProtKB-UniRule"/>
</dbReference>
<dbReference type="GO" id="GO:0005524">
    <property type="term" value="F:ATP binding"/>
    <property type="evidence" value="ECO:0007669"/>
    <property type="project" value="UniProtKB-KW"/>
</dbReference>
<dbReference type="InterPro" id="IPR036371">
    <property type="entry name" value="TPK_B1-bd_sf"/>
</dbReference>
<dbReference type="NCBIfam" id="TIGR01378">
    <property type="entry name" value="thi_PPkinase"/>
    <property type="match status" value="1"/>
</dbReference>
<organism evidence="7 8">
    <name type="scientific">Polycladospora coralii</name>
    <dbReference type="NCBI Taxonomy" id="2771432"/>
    <lineage>
        <taxon>Bacteria</taxon>
        <taxon>Bacillati</taxon>
        <taxon>Bacillota</taxon>
        <taxon>Bacilli</taxon>
        <taxon>Bacillales</taxon>
        <taxon>Thermoactinomycetaceae</taxon>
        <taxon>Polycladospora</taxon>
    </lineage>
</organism>
<dbReference type="Proteomes" id="UP000661691">
    <property type="component" value="Unassembled WGS sequence"/>
</dbReference>
<dbReference type="EC" id="2.7.6.2" evidence="5"/>
<dbReference type="Pfam" id="PF04265">
    <property type="entry name" value="TPK_B1_binding"/>
    <property type="match status" value="1"/>
</dbReference>
<keyword evidence="3" id="KW-0418">Kinase</keyword>
<keyword evidence="4" id="KW-0067">ATP-binding</keyword>
<evidence type="ECO:0000313" key="8">
    <source>
        <dbReference type="Proteomes" id="UP000661691"/>
    </source>
</evidence>
<dbReference type="GO" id="GO:0004788">
    <property type="term" value="F:thiamine diphosphokinase activity"/>
    <property type="evidence" value="ECO:0007669"/>
    <property type="project" value="UniProtKB-UniRule"/>
</dbReference>
<dbReference type="GO" id="GO:0030975">
    <property type="term" value="F:thiamine binding"/>
    <property type="evidence" value="ECO:0007669"/>
    <property type="project" value="InterPro"/>
</dbReference>
<evidence type="ECO:0000256" key="5">
    <source>
        <dbReference type="NCBIfam" id="TIGR01378"/>
    </source>
</evidence>
<evidence type="ECO:0000256" key="2">
    <source>
        <dbReference type="ARBA" id="ARBA00022741"/>
    </source>
</evidence>
<reference evidence="7" key="1">
    <citation type="submission" date="2020-09" db="EMBL/GenBank/DDBJ databases">
        <title>A novel bacterium of genus Hazenella, isolated from South China Sea.</title>
        <authorList>
            <person name="Huang H."/>
            <person name="Mo K."/>
            <person name="Hu Y."/>
        </authorList>
    </citation>
    <scope>NUCLEOTIDE SEQUENCE</scope>
    <source>
        <strain evidence="7">IB182357</strain>
    </source>
</reference>
<comment type="caution">
    <text evidence="7">The sequence shown here is derived from an EMBL/GenBank/DDBJ whole genome shotgun (WGS) entry which is preliminary data.</text>
</comment>
<proteinExistence type="predicted"/>
<dbReference type="SUPFAM" id="SSF63862">
    <property type="entry name" value="Thiamin pyrophosphokinase, substrate-binding domain"/>
    <property type="match status" value="1"/>
</dbReference>
<dbReference type="RefSeq" id="WP_191141518.1">
    <property type="nucleotide sequence ID" value="NZ_JACXAH010000003.1"/>
</dbReference>
<name>A0A926RWD2_9BACL</name>
<gene>
    <name evidence="7" type="ORF">IC620_03335</name>
</gene>
<dbReference type="Pfam" id="PF04263">
    <property type="entry name" value="TPK_catalytic"/>
    <property type="match status" value="1"/>
</dbReference>
<dbReference type="PANTHER" id="PTHR41299:SF1">
    <property type="entry name" value="THIAMINE PYROPHOSPHOKINASE"/>
    <property type="match status" value="1"/>
</dbReference>
<dbReference type="SUPFAM" id="SSF63999">
    <property type="entry name" value="Thiamin pyrophosphokinase, catalytic domain"/>
    <property type="match status" value="1"/>
</dbReference>
<dbReference type="SMART" id="SM00983">
    <property type="entry name" value="TPK_B1_binding"/>
    <property type="match status" value="1"/>
</dbReference>
<evidence type="ECO:0000256" key="3">
    <source>
        <dbReference type="ARBA" id="ARBA00022777"/>
    </source>
</evidence>
<accession>A0A926RWD2</accession>
<dbReference type="CDD" id="cd07995">
    <property type="entry name" value="TPK"/>
    <property type="match status" value="1"/>
</dbReference>
<dbReference type="InterPro" id="IPR053149">
    <property type="entry name" value="TPK"/>
</dbReference>
<dbReference type="AlphaFoldDB" id="A0A926RWD2"/>
<dbReference type="GO" id="GO:0009229">
    <property type="term" value="P:thiamine diphosphate biosynthetic process"/>
    <property type="evidence" value="ECO:0007669"/>
    <property type="project" value="InterPro"/>
</dbReference>
<keyword evidence="1 7" id="KW-0808">Transferase</keyword>
<dbReference type="GO" id="GO:0016301">
    <property type="term" value="F:kinase activity"/>
    <property type="evidence" value="ECO:0007669"/>
    <property type="project" value="UniProtKB-KW"/>
</dbReference>
<sequence length="216" mass="23638">MKHERVIVVTGGEVTPACIQEITTTDFVIGVDGGAQTCLDFGIIPHLAVGDFDTAGEASLKELKRHKCVIESLNQAKNVTDTHYALTKVVEMHPYSCLLLGALGGTRYDHLLANLGLLEGMEEAGIATTILHPNNRIRLLSGPGAFTFTRSKYVYFSIQPITPKVEGLTTKGLRYPLIDECLYRGETRGVSNEWLSDVAQVILKSGKCFIIESKDE</sequence>
<keyword evidence="8" id="KW-1185">Reference proteome</keyword>
<dbReference type="InterPro" id="IPR036759">
    <property type="entry name" value="TPK_catalytic_sf"/>
</dbReference>
<dbReference type="Gene3D" id="3.40.50.10240">
    <property type="entry name" value="Thiamin pyrophosphokinase, catalytic domain"/>
    <property type="match status" value="1"/>
</dbReference>
<dbReference type="InterPro" id="IPR007371">
    <property type="entry name" value="TPK_catalytic"/>
</dbReference>
<evidence type="ECO:0000256" key="1">
    <source>
        <dbReference type="ARBA" id="ARBA00022679"/>
    </source>
</evidence>
<dbReference type="InterPro" id="IPR006282">
    <property type="entry name" value="Thi_PPkinase"/>
</dbReference>
<evidence type="ECO:0000313" key="7">
    <source>
        <dbReference type="EMBL" id="MBD1371386.1"/>
    </source>
</evidence>
<dbReference type="EMBL" id="JACXAH010000003">
    <property type="protein sequence ID" value="MBD1371386.1"/>
    <property type="molecule type" value="Genomic_DNA"/>
</dbReference>